<dbReference type="EMBL" id="VVXH01000008">
    <property type="protein sequence ID" value="KAA2378216.1"/>
    <property type="molecule type" value="Genomic_DNA"/>
</dbReference>
<accession>A0A5B3GXN6</accession>
<comment type="caution">
    <text evidence="1">The sequence shown here is derived from an EMBL/GenBank/DDBJ whole genome shotgun (WGS) entry which is preliminary data.</text>
</comment>
<gene>
    <name evidence="1" type="ORF">F2Y10_10065</name>
</gene>
<name>A0A5B3GXN6_9BACT</name>
<dbReference type="RefSeq" id="WP_055205025.1">
    <property type="nucleotide sequence ID" value="NZ_JAHOOA010000007.1"/>
</dbReference>
<dbReference type="Proteomes" id="UP000322940">
    <property type="component" value="Unassembled WGS sequence"/>
</dbReference>
<organism evidence="1 2">
    <name type="scientific">Alistipes onderdonkii</name>
    <dbReference type="NCBI Taxonomy" id="328813"/>
    <lineage>
        <taxon>Bacteria</taxon>
        <taxon>Pseudomonadati</taxon>
        <taxon>Bacteroidota</taxon>
        <taxon>Bacteroidia</taxon>
        <taxon>Bacteroidales</taxon>
        <taxon>Rikenellaceae</taxon>
        <taxon>Alistipes</taxon>
    </lineage>
</organism>
<reference evidence="1 2" key="1">
    <citation type="journal article" date="2019" name="Nat. Med.">
        <title>A library of human gut bacterial isolates paired with longitudinal multiomics data enables mechanistic microbiome research.</title>
        <authorList>
            <person name="Poyet M."/>
            <person name="Groussin M."/>
            <person name="Gibbons S.M."/>
            <person name="Avila-Pacheco J."/>
            <person name="Jiang X."/>
            <person name="Kearney S.M."/>
            <person name="Perrotta A.R."/>
            <person name="Berdy B."/>
            <person name="Zhao S."/>
            <person name="Lieberman T.D."/>
            <person name="Swanson P.K."/>
            <person name="Smith M."/>
            <person name="Roesemann S."/>
            <person name="Alexander J.E."/>
            <person name="Rich S.A."/>
            <person name="Livny J."/>
            <person name="Vlamakis H."/>
            <person name="Clish C."/>
            <person name="Bullock K."/>
            <person name="Deik A."/>
            <person name="Scott J."/>
            <person name="Pierce K.A."/>
            <person name="Xavier R.J."/>
            <person name="Alm E.J."/>
        </authorList>
    </citation>
    <scope>NUCLEOTIDE SEQUENCE [LARGE SCALE GENOMIC DNA]</scope>
    <source>
        <strain evidence="1 2">BIOML-A266</strain>
    </source>
</reference>
<evidence type="ECO:0000313" key="2">
    <source>
        <dbReference type="Proteomes" id="UP000322940"/>
    </source>
</evidence>
<sequence>MKAKTNKHEEYIKAHAAAIPQLEAAIQQLKVARLDVSTESIADIVLSDSKAIRTQAKRLAAEDAKQIKIVTTREELTARANEYMNSVIDNSQQAIKNALRVGEADALDPKAFIVSGDKVKLSTDWLADQHQRRTLEVAVMRGRVLQQCEQVRRAVEALNTLIADHPSFKTAILPEDTDYRSVIRVSYEGTIELHPDALDCLKE</sequence>
<protein>
    <submittedName>
        <fullName evidence="1">Uncharacterized protein</fullName>
    </submittedName>
</protein>
<proteinExistence type="predicted"/>
<evidence type="ECO:0000313" key="1">
    <source>
        <dbReference type="EMBL" id="KAA2378216.1"/>
    </source>
</evidence>
<dbReference type="AlphaFoldDB" id="A0A5B3GXN6"/>